<dbReference type="EMBL" id="CP002085">
    <property type="protein sequence ID" value="ADK83614.1"/>
    <property type="molecule type" value="Genomic_DNA"/>
</dbReference>
<gene>
    <name evidence="8" type="ordered locus">Deba_0237</name>
</gene>
<dbReference type="eggNOG" id="ENOG502ZAYY">
    <property type="taxonomic scope" value="Bacteria"/>
</dbReference>
<reference evidence="8 9" key="1">
    <citation type="journal article" date="2010" name="Stand. Genomic Sci.">
        <title>Complete genome sequence of Desulfarculus baarsii type strain (2st14).</title>
        <authorList>
            <person name="Sun H."/>
            <person name="Spring S."/>
            <person name="Lapidus A."/>
            <person name="Davenport K."/>
            <person name="Del Rio T.G."/>
            <person name="Tice H."/>
            <person name="Nolan M."/>
            <person name="Copeland A."/>
            <person name="Cheng J.F."/>
            <person name="Lucas S."/>
            <person name="Tapia R."/>
            <person name="Goodwin L."/>
            <person name="Pitluck S."/>
            <person name="Ivanova N."/>
            <person name="Pagani I."/>
            <person name="Mavromatis K."/>
            <person name="Ovchinnikova G."/>
            <person name="Pati A."/>
            <person name="Chen A."/>
            <person name="Palaniappan K."/>
            <person name="Hauser L."/>
            <person name="Chang Y.J."/>
            <person name="Jeffries C.D."/>
            <person name="Detter J.C."/>
            <person name="Han C."/>
            <person name="Rohde M."/>
            <person name="Brambilla E."/>
            <person name="Goker M."/>
            <person name="Woyke T."/>
            <person name="Bristow J."/>
            <person name="Eisen J.A."/>
            <person name="Markowitz V."/>
            <person name="Hugenholtz P."/>
            <person name="Kyrpides N.C."/>
            <person name="Klenk H.P."/>
            <person name="Land M."/>
        </authorList>
    </citation>
    <scope>NUCLEOTIDE SEQUENCE [LARGE SCALE GENOMIC DNA]</scope>
    <source>
        <strain evidence="9">ATCC 33931 / DSM 2075 / LMG 7858 / VKM B-1802 / 2st14</strain>
    </source>
</reference>
<name>E1QGA2_DESB2</name>
<feature type="region of interest" description="Disordered" evidence="6">
    <location>
        <begin position="182"/>
        <end position="211"/>
    </location>
</feature>
<dbReference type="HOGENOM" id="CLU_093762_0_0_7"/>
<evidence type="ECO:0000256" key="1">
    <source>
        <dbReference type="ARBA" id="ARBA00004459"/>
    </source>
</evidence>
<keyword evidence="9" id="KW-1185">Reference proteome</keyword>
<dbReference type="Pfam" id="PF05818">
    <property type="entry name" value="TraT"/>
    <property type="match status" value="1"/>
</dbReference>
<keyword evidence="2 7" id="KW-0732">Signal</keyword>
<organism evidence="8 9">
    <name type="scientific">Desulfarculus baarsii (strain ATCC 33931 / DSM 2075 / LMG 7858 / VKM B-1802 / 2st14)</name>
    <dbReference type="NCBI Taxonomy" id="644282"/>
    <lineage>
        <taxon>Bacteria</taxon>
        <taxon>Pseudomonadati</taxon>
        <taxon>Thermodesulfobacteriota</taxon>
        <taxon>Desulfarculia</taxon>
        <taxon>Desulfarculales</taxon>
        <taxon>Desulfarculaceae</taxon>
        <taxon>Desulfarculus</taxon>
    </lineage>
</organism>
<sequence>MTQKAAKTLSLMAALVALALLAGCAATTTAIRYQDLKVETQMSDTVFLDPVPPEQRTVYVQVRNTSDQPSFNIQYEVSAAIAAKGYQVVYDPRQAHFWLMANILSVGQTDKSALELASGAGFGGAIAGAAAGALIARSGSELGGAAIGGIAAGAAEVIAGSMVKVNWFAVITDVEISEASNEGISEETQSNLRQGSSTMVRQSSARSTDRKRFRTRIASSARQVNLTFPEAEPLLRQGLINSISGMF</sequence>
<feature type="compositionally biased region" description="Polar residues" evidence="6">
    <location>
        <begin position="182"/>
        <end position="206"/>
    </location>
</feature>
<protein>
    <submittedName>
        <fullName evidence="8">TraT complement resistance family protein</fullName>
    </submittedName>
</protein>
<dbReference type="PIRSF" id="PIRSF002859">
    <property type="entry name" value="Lipo_traT"/>
    <property type="match status" value="1"/>
</dbReference>
<evidence type="ECO:0000313" key="9">
    <source>
        <dbReference type="Proteomes" id="UP000009047"/>
    </source>
</evidence>
<dbReference type="RefSeq" id="WP_013257070.1">
    <property type="nucleotide sequence ID" value="NC_014365.1"/>
</dbReference>
<keyword evidence="3" id="KW-0472">Membrane</keyword>
<evidence type="ECO:0000313" key="8">
    <source>
        <dbReference type="EMBL" id="ADK83614.1"/>
    </source>
</evidence>
<dbReference type="PROSITE" id="PS51257">
    <property type="entry name" value="PROKAR_LIPOPROTEIN"/>
    <property type="match status" value="1"/>
</dbReference>
<evidence type="ECO:0000256" key="5">
    <source>
        <dbReference type="ARBA" id="ARBA00023288"/>
    </source>
</evidence>
<evidence type="ECO:0000256" key="3">
    <source>
        <dbReference type="ARBA" id="ARBA00023136"/>
    </source>
</evidence>
<keyword evidence="5" id="KW-0449">Lipoprotein</keyword>
<dbReference type="GO" id="GO:0009279">
    <property type="term" value="C:cell outer membrane"/>
    <property type="evidence" value="ECO:0007669"/>
    <property type="project" value="UniProtKB-SubCell"/>
</dbReference>
<keyword evidence="4" id="KW-0564">Palmitate</keyword>
<dbReference type="STRING" id="644282.Deba_0237"/>
<feature type="signal peptide" evidence="7">
    <location>
        <begin position="1"/>
        <end position="22"/>
    </location>
</feature>
<evidence type="ECO:0000256" key="7">
    <source>
        <dbReference type="SAM" id="SignalP"/>
    </source>
</evidence>
<evidence type="ECO:0000256" key="6">
    <source>
        <dbReference type="SAM" id="MobiDB-lite"/>
    </source>
</evidence>
<evidence type="ECO:0000256" key="2">
    <source>
        <dbReference type="ARBA" id="ARBA00022729"/>
    </source>
</evidence>
<accession>E1QGA2</accession>
<proteinExistence type="predicted"/>
<dbReference type="AlphaFoldDB" id="E1QGA2"/>
<dbReference type="Proteomes" id="UP000009047">
    <property type="component" value="Chromosome"/>
</dbReference>
<dbReference type="KEGG" id="dbr:Deba_0237"/>
<dbReference type="InterPro" id="IPR008874">
    <property type="entry name" value="TraT_complement-R"/>
</dbReference>
<evidence type="ECO:0000256" key="4">
    <source>
        <dbReference type="ARBA" id="ARBA00023139"/>
    </source>
</evidence>
<dbReference type="OrthoDB" id="9791439at2"/>
<comment type="subcellular location">
    <subcellularLocation>
        <location evidence="1">Cell outer membrane</location>
        <topology evidence="1">Lipid-anchor</topology>
    </subcellularLocation>
</comment>
<feature type="chain" id="PRO_5039951789" evidence="7">
    <location>
        <begin position="23"/>
        <end position="247"/>
    </location>
</feature>